<feature type="chain" id="PRO_5045863632" evidence="1">
    <location>
        <begin position="18"/>
        <end position="198"/>
    </location>
</feature>
<keyword evidence="2" id="KW-1185">Reference proteome</keyword>
<protein>
    <submittedName>
        <fullName evidence="3">Uncharacterized protein</fullName>
    </submittedName>
</protein>
<evidence type="ECO:0000313" key="2">
    <source>
        <dbReference type="Proteomes" id="UP001652628"/>
    </source>
</evidence>
<dbReference type="SMART" id="SM00675">
    <property type="entry name" value="DM11"/>
    <property type="match status" value="1"/>
</dbReference>
<accession>A0AB39ZAG6</accession>
<organism evidence="2 3">
    <name type="scientific">Drosophila suzukii</name>
    <name type="common">Spotted-wing drosophila fruit fly</name>
    <dbReference type="NCBI Taxonomy" id="28584"/>
    <lineage>
        <taxon>Eukaryota</taxon>
        <taxon>Metazoa</taxon>
        <taxon>Ecdysozoa</taxon>
        <taxon>Arthropoda</taxon>
        <taxon>Hexapoda</taxon>
        <taxon>Insecta</taxon>
        <taxon>Pterygota</taxon>
        <taxon>Neoptera</taxon>
        <taxon>Endopterygota</taxon>
        <taxon>Diptera</taxon>
        <taxon>Brachycera</taxon>
        <taxon>Muscomorpha</taxon>
        <taxon>Ephydroidea</taxon>
        <taxon>Drosophilidae</taxon>
        <taxon>Drosophila</taxon>
        <taxon>Sophophora</taxon>
    </lineage>
</organism>
<sequence>MWAILLILAVNLVSAWATDYYLLVDDPDVYSPCTDGPPGSITVNEAFNMDNMVFDQDEDGIHISGNATVKWSLPRTDRISARFSVMHHTRGTWEPTVISQVTRDFCAVFYHQDQYWYKYWFQNAANLEEIKKNCLATKDSVMIFNPFIMHLRLNNINGASFRGRYKAVFHIEAFDEHNKRRPTSLCFEFRGEVERVKD</sequence>
<evidence type="ECO:0000313" key="3">
    <source>
        <dbReference type="RefSeq" id="XP_016931435.2"/>
    </source>
</evidence>
<name>A0AB39ZAG6_DROSZ</name>
<dbReference type="GeneID" id="108010908"/>
<feature type="signal peptide" evidence="1">
    <location>
        <begin position="1"/>
        <end position="17"/>
    </location>
</feature>
<reference evidence="3" key="2">
    <citation type="submission" date="2025-08" db="UniProtKB">
        <authorList>
            <consortium name="RefSeq"/>
        </authorList>
    </citation>
    <scope>IDENTIFICATION</scope>
</reference>
<keyword evidence="1" id="KW-0732">Signal</keyword>
<reference evidence="2" key="1">
    <citation type="submission" date="2025-05" db="UniProtKB">
        <authorList>
            <consortium name="RefSeq"/>
        </authorList>
    </citation>
    <scope>NUCLEOTIDE SEQUENCE [LARGE SCALE GENOMIC DNA]</scope>
</reference>
<dbReference type="InterPro" id="IPR006601">
    <property type="entry name" value="Uncharacterised_DM11_DROME"/>
</dbReference>
<proteinExistence type="predicted"/>
<gene>
    <name evidence="3" type="primary">LOC108010908</name>
</gene>
<evidence type="ECO:0000256" key="1">
    <source>
        <dbReference type="SAM" id="SignalP"/>
    </source>
</evidence>
<dbReference type="Proteomes" id="UP001652628">
    <property type="component" value="Chromosome 2L"/>
</dbReference>
<dbReference type="AlphaFoldDB" id="A0AB39ZAG6"/>
<dbReference type="RefSeq" id="XP_016931435.2">
    <property type="nucleotide sequence ID" value="XM_017075946.4"/>
</dbReference>